<dbReference type="InterPro" id="IPR003726">
    <property type="entry name" value="HCY_dom"/>
</dbReference>
<evidence type="ECO:0000313" key="7">
    <source>
        <dbReference type="EMBL" id="TVM31049.1"/>
    </source>
</evidence>
<dbReference type="PANTHER" id="PTHR11103:SF18">
    <property type="entry name" value="SLR1189 PROTEIN"/>
    <property type="match status" value="1"/>
</dbReference>
<feature type="domain" description="Hcy-binding" evidence="5">
    <location>
        <begin position="9"/>
        <end position="314"/>
    </location>
</feature>
<evidence type="ECO:0000259" key="5">
    <source>
        <dbReference type="PROSITE" id="PS50970"/>
    </source>
</evidence>
<accession>A0A6P1ZD00</accession>
<evidence type="ECO:0000256" key="1">
    <source>
        <dbReference type="ARBA" id="ARBA00022603"/>
    </source>
</evidence>
<keyword evidence="3" id="KW-0479">Metal-binding</keyword>
<proteinExistence type="predicted"/>
<evidence type="ECO:0000256" key="3">
    <source>
        <dbReference type="PIRSR" id="PIRSR037505-2"/>
    </source>
</evidence>
<dbReference type="PIRSF" id="PIRSF037505">
    <property type="entry name" value="Betaine_HMT"/>
    <property type="match status" value="1"/>
</dbReference>
<evidence type="ECO:0000256" key="4">
    <source>
        <dbReference type="PROSITE-ProRule" id="PRU00333"/>
    </source>
</evidence>
<dbReference type="Proteomes" id="UP000434052">
    <property type="component" value="Unassembled WGS sequence"/>
</dbReference>
<dbReference type="PANTHER" id="PTHR11103">
    <property type="entry name" value="SLR1189 PROTEIN"/>
    <property type="match status" value="1"/>
</dbReference>
<dbReference type="Pfam" id="PF02574">
    <property type="entry name" value="S-methyl_trans"/>
    <property type="match status" value="1"/>
</dbReference>
<dbReference type="EMBL" id="QMIF01000018">
    <property type="protein sequence ID" value="TVM31049.1"/>
    <property type="molecule type" value="Genomic_DNA"/>
</dbReference>
<dbReference type="RefSeq" id="WP_144307107.1">
    <property type="nucleotide sequence ID" value="NZ_CP039543.1"/>
</dbReference>
<evidence type="ECO:0000313" key="8">
    <source>
        <dbReference type="Proteomes" id="UP000434052"/>
    </source>
</evidence>
<evidence type="ECO:0000313" key="6">
    <source>
        <dbReference type="EMBL" id="QJT09689.1"/>
    </source>
</evidence>
<gene>
    <name evidence="7" type="ORF">DQK91_19640</name>
    <name evidence="6" type="ORF">E8L03_12420</name>
</gene>
<dbReference type="InterPro" id="IPR017226">
    <property type="entry name" value="BHMT-like"/>
</dbReference>
<reference evidence="6 9" key="2">
    <citation type="submission" date="2019-04" db="EMBL/GenBank/DDBJ databases">
        <title>Isolation and culture of sulfate reducing bacteria from the cold seep of the South China Sea.</title>
        <authorList>
            <person name="Sun C."/>
            <person name="Liu R."/>
        </authorList>
    </citation>
    <scope>NUCLEOTIDE SEQUENCE [LARGE SCALE GENOMIC DNA]</scope>
    <source>
        <strain evidence="6 9">CS1</strain>
    </source>
</reference>
<dbReference type="GO" id="GO:0032259">
    <property type="term" value="P:methylation"/>
    <property type="evidence" value="ECO:0007669"/>
    <property type="project" value="UniProtKB-KW"/>
</dbReference>
<dbReference type="PROSITE" id="PS50970">
    <property type="entry name" value="HCY"/>
    <property type="match status" value="1"/>
</dbReference>
<comment type="cofactor">
    <cofactor evidence="3">
        <name>Zn(2+)</name>
        <dbReference type="ChEBI" id="CHEBI:29105"/>
    </cofactor>
    <text evidence="3">Binds 1 zinc ion per subunit.</text>
</comment>
<dbReference type="GO" id="GO:0008168">
    <property type="term" value="F:methyltransferase activity"/>
    <property type="evidence" value="ECO:0007669"/>
    <property type="project" value="UniProtKB-KW"/>
</dbReference>
<dbReference type="AlphaFoldDB" id="A0A6P1ZD00"/>
<dbReference type="OrthoDB" id="9803687at2"/>
<keyword evidence="9" id="KW-1185">Reference proteome</keyword>
<evidence type="ECO:0000256" key="2">
    <source>
        <dbReference type="ARBA" id="ARBA00022679"/>
    </source>
</evidence>
<feature type="binding site" evidence="3">
    <location>
        <position position="300"/>
    </location>
    <ligand>
        <name>Zn(2+)</name>
        <dbReference type="ChEBI" id="CHEBI:29105"/>
    </ligand>
</feature>
<name>A0A6P1ZD00_9BACT</name>
<dbReference type="EMBL" id="CP039543">
    <property type="protein sequence ID" value="QJT09689.1"/>
    <property type="molecule type" value="Genomic_DNA"/>
</dbReference>
<organism evidence="7 8">
    <name type="scientific">Oceanidesulfovibrio marinus</name>
    <dbReference type="NCBI Taxonomy" id="370038"/>
    <lineage>
        <taxon>Bacteria</taxon>
        <taxon>Pseudomonadati</taxon>
        <taxon>Thermodesulfobacteriota</taxon>
        <taxon>Desulfovibrionia</taxon>
        <taxon>Desulfovibrionales</taxon>
        <taxon>Desulfovibrionaceae</taxon>
        <taxon>Oceanidesulfovibrio</taxon>
    </lineage>
</organism>
<reference evidence="7 8" key="1">
    <citation type="submission" date="2018-06" db="EMBL/GenBank/DDBJ databases">
        <title>Complete genome of Desulfovibrio marinus P48SEP.</title>
        <authorList>
            <person name="Crispim J.S."/>
            <person name="Vidigal P.M.P."/>
            <person name="Silva L.C.F."/>
            <person name="Araujo L.C."/>
            <person name="Laguardia C.N."/>
            <person name="Dias R.S."/>
            <person name="Sousa M.P."/>
            <person name="Paula S.O."/>
            <person name="Silva C."/>
        </authorList>
    </citation>
    <scope>NUCLEOTIDE SEQUENCE [LARGE SCALE GENOMIC DNA]</scope>
    <source>
        <strain evidence="7 8">P48SEP</strain>
    </source>
</reference>
<dbReference type="GO" id="GO:0008270">
    <property type="term" value="F:zinc ion binding"/>
    <property type="evidence" value="ECO:0007669"/>
    <property type="project" value="InterPro"/>
</dbReference>
<dbReference type="Gene3D" id="3.20.20.330">
    <property type="entry name" value="Homocysteine-binding-like domain"/>
    <property type="match status" value="1"/>
</dbReference>
<keyword evidence="3" id="KW-0862">Zinc</keyword>
<keyword evidence="2" id="KW-0808">Transferase</keyword>
<dbReference type="InterPro" id="IPR036589">
    <property type="entry name" value="HCY_dom_sf"/>
</dbReference>
<dbReference type="Proteomes" id="UP000503251">
    <property type="component" value="Chromosome"/>
</dbReference>
<sequence length="320" mass="34465">MPTGNEAMEALEARLRENPPMLLDGGTGTEIERRGAAMHEKAWSAMASLTDPDIVRGVHRSYLEAGAELIIANTYPSNRHVMSRAGLASEFEPANRRAVELALEARAEVEARGRAAPGRRLWVAGSMSTTTFTGGLDSDVLALGGASDHGYQAQARILAGAGADLLILEMMRDVEETLLCLDAAQDTGLPVWLGFSAERDTRGGLRFYGSQAPFEEGVAEVLDQGRAPQAVGVMHSQMELVADAVAAIRRAWDGPIFAYPHHGIFEMPNWRFDDTLEPEAFAARAMDWVRLGVRAVGGCCGIRPPHIAALQEALARDYGG</sequence>
<feature type="binding site" evidence="3">
    <location>
        <position position="299"/>
    </location>
    <ligand>
        <name>Zn(2+)</name>
        <dbReference type="ChEBI" id="CHEBI:29105"/>
    </ligand>
</feature>
<protein>
    <submittedName>
        <fullName evidence="6">Homocysteine S-methyltransferase family protein</fullName>
    </submittedName>
</protein>
<evidence type="ECO:0000313" key="9">
    <source>
        <dbReference type="Proteomes" id="UP000503251"/>
    </source>
</evidence>
<keyword evidence="1" id="KW-0489">Methyltransferase</keyword>
<comment type="caution">
    <text evidence="4">Lacks conserved residue(s) required for the propagation of feature annotation.</text>
</comment>
<dbReference type="SUPFAM" id="SSF82282">
    <property type="entry name" value="Homocysteine S-methyltransferase"/>
    <property type="match status" value="1"/>
</dbReference>
<dbReference type="GO" id="GO:0009086">
    <property type="term" value="P:methionine biosynthetic process"/>
    <property type="evidence" value="ECO:0007669"/>
    <property type="project" value="InterPro"/>
</dbReference>